<dbReference type="Pfam" id="PF01424">
    <property type="entry name" value="R3H"/>
    <property type="match status" value="1"/>
</dbReference>
<dbReference type="GO" id="GO:0003676">
    <property type="term" value="F:nucleic acid binding"/>
    <property type="evidence" value="ECO:0007669"/>
    <property type="project" value="InterPro"/>
</dbReference>
<reference evidence="3" key="1">
    <citation type="submission" date="2021-01" db="EMBL/GenBank/DDBJ databases">
        <authorList>
            <person name="Zahm M."/>
            <person name="Roques C."/>
            <person name="Cabau C."/>
            <person name="Klopp C."/>
            <person name="Donnadieu C."/>
            <person name="Jouanno E."/>
            <person name="Lampietro C."/>
            <person name="Louis A."/>
            <person name="Herpin A."/>
            <person name="Echchiki A."/>
            <person name="Berthelot C."/>
            <person name="Parey E."/>
            <person name="Roest-Crollius H."/>
            <person name="Braasch I."/>
            <person name="Postlethwait J."/>
            <person name="Bobe J."/>
            <person name="Montfort J."/>
            <person name="Bouchez O."/>
            <person name="Begum T."/>
            <person name="Mejri S."/>
            <person name="Adams A."/>
            <person name="Chen W.-J."/>
            <person name="Guiguen Y."/>
        </authorList>
    </citation>
    <scope>NUCLEOTIDE SEQUENCE</scope>
    <source>
        <strain evidence="3">YG-15Mar2019-1</strain>
        <tissue evidence="3">Brain</tissue>
    </source>
</reference>
<dbReference type="EMBL" id="JAFDVH010000004">
    <property type="protein sequence ID" value="KAG7480753.1"/>
    <property type="molecule type" value="Genomic_DNA"/>
</dbReference>
<dbReference type="InterPro" id="IPR001374">
    <property type="entry name" value="R3H_dom"/>
</dbReference>
<accession>A0A9D3Q6N3</accession>
<dbReference type="Proteomes" id="UP001046870">
    <property type="component" value="Chromosome 4"/>
</dbReference>
<dbReference type="OrthoDB" id="5418203at2759"/>
<proteinExistence type="predicted"/>
<evidence type="ECO:0000259" key="2">
    <source>
        <dbReference type="Pfam" id="PF01424"/>
    </source>
</evidence>
<keyword evidence="4" id="KW-1185">Reference proteome</keyword>
<dbReference type="InterPro" id="IPR039884">
    <property type="entry name" value="R3HC1/R3HCL"/>
</dbReference>
<dbReference type="Gene3D" id="3.30.70.330">
    <property type="match status" value="1"/>
</dbReference>
<comment type="caution">
    <text evidence="3">The sequence shown here is derived from an EMBL/GenBank/DDBJ whole genome shotgun (WGS) entry which is preliminary data.</text>
</comment>
<dbReference type="InterPro" id="IPR012677">
    <property type="entry name" value="Nucleotide-bd_a/b_plait_sf"/>
</dbReference>
<feature type="domain" description="R3H" evidence="2">
    <location>
        <begin position="5"/>
        <end position="49"/>
    </location>
</feature>
<organism evidence="3 4">
    <name type="scientific">Megalops atlanticus</name>
    <name type="common">Tarpon</name>
    <name type="synonym">Clupea gigantea</name>
    <dbReference type="NCBI Taxonomy" id="7932"/>
    <lineage>
        <taxon>Eukaryota</taxon>
        <taxon>Metazoa</taxon>
        <taxon>Chordata</taxon>
        <taxon>Craniata</taxon>
        <taxon>Vertebrata</taxon>
        <taxon>Euteleostomi</taxon>
        <taxon>Actinopterygii</taxon>
        <taxon>Neopterygii</taxon>
        <taxon>Teleostei</taxon>
        <taxon>Elopiformes</taxon>
        <taxon>Megalopidae</taxon>
        <taxon>Megalops</taxon>
    </lineage>
</organism>
<evidence type="ECO:0000313" key="4">
    <source>
        <dbReference type="Proteomes" id="UP001046870"/>
    </source>
</evidence>
<sequence>MQRNEPKSVLLFPPLPSRLRYLIYKTIESYPSLCTFSVGEGWSRRAVVCNSHLRLPSEDDSATDGGFHEQPMGLDEGREYRKNNCNPILTTRRMHGRGNSWPEKGIYSPRANREGKSPTQAAGSLNISEKSCSYTTEGSLPANQDKVSGSSDQLTDERGTCVPFSSCNLEPWPPVLDQTVSYFRAMSLDYTPGEPHDVPVIPVPAQQRECTQNSGDYSSEIAANLKDKDIVIVSAQKDYSSYNDVWIDPEAFCHILEIYQFPAMFKTADLLDAFTDFSEKGLEIHLVDRTHALAVFSCKSAALQALSLKHPLIRVRRLSNGTKKSKGKALKLAELLQPVKMVHLDNAVTKAQHS</sequence>
<evidence type="ECO:0000256" key="1">
    <source>
        <dbReference type="SAM" id="MobiDB-lite"/>
    </source>
</evidence>
<feature type="region of interest" description="Disordered" evidence="1">
    <location>
        <begin position="58"/>
        <end position="154"/>
    </location>
</feature>
<name>A0A9D3Q6N3_MEGAT</name>
<feature type="compositionally biased region" description="Polar residues" evidence="1">
    <location>
        <begin position="117"/>
        <end position="153"/>
    </location>
</feature>
<dbReference type="AlphaFoldDB" id="A0A9D3Q6N3"/>
<gene>
    <name evidence="3" type="ORF">MATL_G00059640</name>
</gene>
<protein>
    <recommendedName>
        <fullName evidence="2">R3H domain-containing protein</fullName>
    </recommendedName>
</protein>
<evidence type="ECO:0000313" key="3">
    <source>
        <dbReference type="EMBL" id="KAG7480753.1"/>
    </source>
</evidence>
<dbReference type="PANTHER" id="PTHR21678:SF6">
    <property type="entry name" value="R3H AND COILED-COIL DOMAIN-CONTAINING PROTEIN 1"/>
    <property type="match status" value="1"/>
</dbReference>
<dbReference type="PANTHER" id="PTHR21678">
    <property type="entry name" value="GROWTH INHIBITION AND DIFFERENTIATION RELATED PROTEIN 88"/>
    <property type="match status" value="1"/>
</dbReference>